<dbReference type="EMBL" id="JBHRXX010000002">
    <property type="protein sequence ID" value="MFC3683407.1"/>
    <property type="molecule type" value="Genomic_DNA"/>
</dbReference>
<evidence type="ECO:0000313" key="3">
    <source>
        <dbReference type="Proteomes" id="UP001595729"/>
    </source>
</evidence>
<dbReference type="RefSeq" id="WP_382172530.1">
    <property type="nucleotide sequence ID" value="NZ_JBHRXX010000002.1"/>
</dbReference>
<protein>
    <submittedName>
        <fullName evidence="2">Uncharacterized protein</fullName>
    </submittedName>
</protein>
<name>A0ABV7W2Y7_9BURK</name>
<gene>
    <name evidence="2" type="ORF">ACFOPI_07355</name>
</gene>
<evidence type="ECO:0000313" key="2">
    <source>
        <dbReference type="EMBL" id="MFC3683407.1"/>
    </source>
</evidence>
<feature type="compositionally biased region" description="Basic and acidic residues" evidence="1">
    <location>
        <begin position="148"/>
        <end position="162"/>
    </location>
</feature>
<feature type="region of interest" description="Disordered" evidence="1">
    <location>
        <begin position="145"/>
        <end position="179"/>
    </location>
</feature>
<accession>A0ABV7W2Y7</accession>
<proteinExistence type="predicted"/>
<reference evidence="3" key="1">
    <citation type="journal article" date="2019" name="Int. J. Syst. Evol. Microbiol.">
        <title>The Global Catalogue of Microorganisms (GCM) 10K type strain sequencing project: providing services to taxonomists for standard genome sequencing and annotation.</title>
        <authorList>
            <consortium name="The Broad Institute Genomics Platform"/>
            <consortium name="The Broad Institute Genome Sequencing Center for Infectious Disease"/>
            <person name="Wu L."/>
            <person name="Ma J."/>
        </authorList>
    </citation>
    <scope>NUCLEOTIDE SEQUENCE [LARGE SCALE GENOMIC DNA]</scope>
    <source>
        <strain evidence="3">KCTC 42501</strain>
    </source>
</reference>
<comment type="caution">
    <text evidence="2">The sequence shown here is derived from an EMBL/GenBank/DDBJ whole genome shotgun (WGS) entry which is preliminary data.</text>
</comment>
<evidence type="ECO:0000256" key="1">
    <source>
        <dbReference type="SAM" id="MobiDB-lite"/>
    </source>
</evidence>
<keyword evidence="3" id="KW-1185">Reference proteome</keyword>
<dbReference type="Proteomes" id="UP001595729">
    <property type="component" value="Unassembled WGS sequence"/>
</dbReference>
<feature type="compositionally biased region" description="Basic and acidic residues" evidence="1">
    <location>
        <begin position="169"/>
        <end position="179"/>
    </location>
</feature>
<organism evidence="2 3">
    <name type="scientific">Hydrogenophaga luteola</name>
    <dbReference type="NCBI Taxonomy" id="1591122"/>
    <lineage>
        <taxon>Bacteria</taxon>
        <taxon>Pseudomonadati</taxon>
        <taxon>Pseudomonadota</taxon>
        <taxon>Betaproteobacteria</taxon>
        <taxon>Burkholderiales</taxon>
        <taxon>Comamonadaceae</taxon>
        <taxon>Hydrogenophaga</taxon>
    </lineage>
</organism>
<sequence length="179" mass="19531">MTTEQDKRRKAAAASKVVQALAQVVVAGRAGQPPAPDALDVLATALQALQDGADPGKVLGLKRATAGKPPGGKELEARAVRRMLELRNQRLDLSDAKVAELVAAELGVNPDTLYDNWWVGKGKKNQKVDDRVERTYGKKVVKRTPLRVRLEREQQDDAHDAAEPPAIPDRPDASEDFRD</sequence>